<dbReference type="GeneID" id="70192140"/>
<dbReference type="EMBL" id="JAGTJQ010000005">
    <property type="protein sequence ID" value="KAH7031692.1"/>
    <property type="molecule type" value="Genomic_DNA"/>
</dbReference>
<keyword evidence="11" id="KW-1185">Reference proteome</keyword>
<dbReference type="PROSITE" id="PS50048">
    <property type="entry name" value="ZN2_CY6_FUNGAL_2"/>
    <property type="match status" value="1"/>
</dbReference>
<evidence type="ECO:0000256" key="3">
    <source>
        <dbReference type="ARBA" id="ARBA00022833"/>
    </source>
</evidence>
<dbReference type="RefSeq" id="XP_046013372.1">
    <property type="nucleotide sequence ID" value="XM_046162594.1"/>
</dbReference>
<evidence type="ECO:0000256" key="1">
    <source>
        <dbReference type="ARBA" id="ARBA00004123"/>
    </source>
</evidence>
<name>A0A9P8Y852_9PEZI</name>
<dbReference type="InterPro" id="IPR007219">
    <property type="entry name" value="XnlR_reg_dom"/>
</dbReference>
<dbReference type="GO" id="GO:0006351">
    <property type="term" value="P:DNA-templated transcription"/>
    <property type="evidence" value="ECO:0007669"/>
    <property type="project" value="InterPro"/>
</dbReference>
<keyword evidence="7" id="KW-0539">Nucleus</keyword>
<evidence type="ECO:0000256" key="8">
    <source>
        <dbReference type="SAM" id="MobiDB-lite"/>
    </source>
</evidence>
<dbReference type="InterPro" id="IPR001138">
    <property type="entry name" value="Zn2Cys6_DnaBD"/>
</dbReference>
<organism evidence="10 11">
    <name type="scientific">Microdochium trichocladiopsis</name>
    <dbReference type="NCBI Taxonomy" id="1682393"/>
    <lineage>
        <taxon>Eukaryota</taxon>
        <taxon>Fungi</taxon>
        <taxon>Dikarya</taxon>
        <taxon>Ascomycota</taxon>
        <taxon>Pezizomycotina</taxon>
        <taxon>Sordariomycetes</taxon>
        <taxon>Xylariomycetidae</taxon>
        <taxon>Xylariales</taxon>
        <taxon>Microdochiaceae</taxon>
        <taxon>Microdochium</taxon>
    </lineage>
</organism>
<feature type="region of interest" description="Disordered" evidence="8">
    <location>
        <begin position="1"/>
        <end position="20"/>
    </location>
</feature>
<dbReference type="AlphaFoldDB" id="A0A9P8Y852"/>
<dbReference type="SUPFAM" id="SSF57701">
    <property type="entry name" value="Zn2/Cys6 DNA-binding domain"/>
    <property type="match status" value="1"/>
</dbReference>
<evidence type="ECO:0000256" key="6">
    <source>
        <dbReference type="ARBA" id="ARBA00023163"/>
    </source>
</evidence>
<evidence type="ECO:0000313" key="10">
    <source>
        <dbReference type="EMBL" id="KAH7031692.1"/>
    </source>
</evidence>
<gene>
    <name evidence="10" type="ORF">B0I36DRAFT_431731</name>
</gene>
<keyword evidence="5" id="KW-0238">DNA-binding</keyword>
<dbReference type="CDD" id="cd12148">
    <property type="entry name" value="fungal_TF_MHR"/>
    <property type="match status" value="1"/>
</dbReference>
<evidence type="ECO:0000256" key="4">
    <source>
        <dbReference type="ARBA" id="ARBA00023015"/>
    </source>
</evidence>
<dbReference type="OrthoDB" id="25921at2759"/>
<dbReference type="InterPro" id="IPR036864">
    <property type="entry name" value="Zn2-C6_fun-type_DNA-bd_sf"/>
</dbReference>
<feature type="compositionally biased region" description="Low complexity" evidence="8">
    <location>
        <begin position="107"/>
        <end position="121"/>
    </location>
</feature>
<dbReference type="Pfam" id="PF04082">
    <property type="entry name" value="Fungal_trans"/>
    <property type="match status" value="1"/>
</dbReference>
<keyword evidence="3" id="KW-0862">Zinc</keyword>
<keyword evidence="6" id="KW-0804">Transcription</keyword>
<dbReference type="PANTHER" id="PTHR47782">
    <property type="entry name" value="ZN(II)2CYS6 TRANSCRIPTION FACTOR (EUROFUNG)-RELATED"/>
    <property type="match status" value="1"/>
</dbReference>
<feature type="compositionally biased region" description="Low complexity" evidence="8">
    <location>
        <begin position="1"/>
        <end position="11"/>
    </location>
</feature>
<dbReference type="InterPro" id="IPR052202">
    <property type="entry name" value="Yeast_MetPath_Reg"/>
</dbReference>
<dbReference type="GO" id="GO:0005634">
    <property type="term" value="C:nucleus"/>
    <property type="evidence" value="ECO:0007669"/>
    <property type="project" value="UniProtKB-SubCell"/>
</dbReference>
<keyword evidence="4" id="KW-0805">Transcription regulation</keyword>
<evidence type="ECO:0000256" key="7">
    <source>
        <dbReference type="ARBA" id="ARBA00023242"/>
    </source>
</evidence>
<protein>
    <recommendedName>
        <fullName evidence="9">Zn(2)-C6 fungal-type domain-containing protein</fullName>
    </recommendedName>
</protein>
<evidence type="ECO:0000256" key="2">
    <source>
        <dbReference type="ARBA" id="ARBA00022723"/>
    </source>
</evidence>
<evidence type="ECO:0000256" key="5">
    <source>
        <dbReference type="ARBA" id="ARBA00023125"/>
    </source>
</evidence>
<dbReference type="GO" id="GO:0000981">
    <property type="term" value="F:DNA-binding transcription factor activity, RNA polymerase II-specific"/>
    <property type="evidence" value="ECO:0007669"/>
    <property type="project" value="InterPro"/>
</dbReference>
<proteinExistence type="predicted"/>
<dbReference type="GO" id="GO:0043565">
    <property type="term" value="F:sequence-specific DNA binding"/>
    <property type="evidence" value="ECO:0007669"/>
    <property type="project" value="TreeGrafter"/>
</dbReference>
<dbReference type="Pfam" id="PF00172">
    <property type="entry name" value="Zn_clus"/>
    <property type="match status" value="1"/>
</dbReference>
<feature type="region of interest" description="Disordered" evidence="8">
    <location>
        <begin position="81"/>
        <end position="151"/>
    </location>
</feature>
<reference evidence="10" key="1">
    <citation type="journal article" date="2021" name="Nat. Commun.">
        <title>Genetic determinants of endophytism in the Arabidopsis root mycobiome.</title>
        <authorList>
            <person name="Mesny F."/>
            <person name="Miyauchi S."/>
            <person name="Thiergart T."/>
            <person name="Pickel B."/>
            <person name="Atanasova L."/>
            <person name="Karlsson M."/>
            <person name="Huettel B."/>
            <person name="Barry K.W."/>
            <person name="Haridas S."/>
            <person name="Chen C."/>
            <person name="Bauer D."/>
            <person name="Andreopoulos W."/>
            <person name="Pangilinan J."/>
            <person name="LaButti K."/>
            <person name="Riley R."/>
            <person name="Lipzen A."/>
            <person name="Clum A."/>
            <person name="Drula E."/>
            <person name="Henrissat B."/>
            <person name="Kohler A."/>
            <person name="Grigoriev I.V."/>
            <person name="Martin F.M."/>
            <person name="Hacquard S."/>
        </authorList>
    </citation>
    <scope>NUCLEOTIDE SEQUENCE</scope>
    <source>
        <strain evidence="10">MPI-CAGE-CH-0230</strain>
    </source>
</reference>
<dbReference type="PANTHER" id="PTHR47782:SF14">
    <property type="entry name" value="ZN(II)2CYS6 TRANSCRIPTION FACTOR (EUROFUNG)"/>
    <property type="match status" value="1"/>
</dbReference>
<evidence type="ECO:0000259" key="9">
    <source>
        <dbReference type="PROSITE" id="PS50048"/>
    </source>
</evidence>
<keyword evidence="2" id="KW-0479">Metal-binding</keyword>
<feature type="compositionally biased region" description="Low complexity" evidence="8">
    <location>
        <begin position="84"/>
        <end position="96"/>
    </location>
</feature>
<dbReference type="CDD" id="cd00067">
    <property type="entry name" value="GAL4"/>
    <property type="match status" value="1"/>
</dbReference>
<dbReference type="Gene3D" id="4.10.240.10">
    <property type="entry name" value="Zn(2)-C6 fungal-type DNA-binding domain"/>
    <property type="match status" value="1"/>
</dbReference>
<dbReference type="SMART" id="SM00906">
    <property type="entry name" value="Fungal_trans"/>
    <property type="match status" value="1"/>
</dbReference>
<accession>A0A9P8Y852</accession>
<comment type="subcellular location">
    <subcellularLocation>
        <location evidence="1">Nucleus</location>
    </subcellularLocation>
</comment>
<dbReference type="Proteomes" id="UP000756346">
    <property type="component" value="Unassembled WGS sequence"/>
</dbReference>
<dbReference type="GO" id="GO:0045944">
    <property type="term" value="P:positive regulation of transcription by RNA polymerase II"/>
    <property type="evidence" value="ECO:0007669"/>
    <property type="project" value="TreeGrafter"/>
</dbReference>
<feature type="domain" description="Zn(2)-C6 fungal-type" evidence="9">
    <location>
        <begin position="22"/>
        <end position="50"/>
    </location>
</feature>
<comment type="caution">
    <text evidence="10">The sequence shown here is derived from an EMBL/GenBank/DDBJ whole genome shotgun (WGS) entry which is preliminary data.</text>
</comment>
<dbReference type="GO" id="GO:0008270">
    <property type="term" value="F:zinc ion binding"/>
    <property type="evidence" value="ECO:0007669"/>
    <property type="project" value="InterPro"/>
</dbReference>
<dbReference type="SMART" id="SM00066">
    <property type="entry name" value="GAL4"/>
    <property type="match status" value="1"/>
</dbReference>
<evidence type="ECO:0000313" key="11">
    <source>
        <dbReference type="Proteomes" id="UP000756346"/>
    </source>
</evidence>
<sequence>MDSAPDPDASPGSPPGQRRRQACERCFQRKQKCDRLLPACTACADLKLECKARKWAFLDTSAPEALVLSASVSDYVKSLEDRLATSPPAEPSALSPSKRRRRQSGLGPSPSSGNVASNSSPLGSGKARFPDTDREPAAPSQGRSEISVRETMGDISFLSRSAMAESRVRGDAFPRNLSLDNMLSAATSLSGSDPTSSTIVTSALKQQSRLAGGHHPVLDRDSTEPYLQSFLRMVSVKHLHLDRDEVSQDYDTIIDSEAASKGNVSEQLAFTYVNTCLAIAIGMLVSDDAANLSVAISGVYSAAISHIPVVLEADGPLAMIHCMLNVAIFSLASNVGGSTWHIVGIIMNQCISLGLHKEPESDELPVQDQQRRRNLFWSAYALDRCVGAVLGRPFGIQDEDITVRSSSMSVSTTPGASAPVQPCSEATFKLYLIKHAKLVSDIRSNRRQTALYHYRNVSFWRETPAPVVSFIVPHQPWLSNHLDTLACRALILLIRPEDEGLSPSPNNSITTLSSGLPKHDAASFGPPQYNEAALAEFEMDTMLCCKRFIDRTYEQFEIRGKPEDSSFTNAYELFNACIAYVFLARRRAGFIGRPGTGDLRRVSTTLSPSTASSAVSIGNFDITSNNSEFAEAAGVMVQKCSTLITVLSLHFTSLRVLQRALLALSARLSGSNVAMPINDLARHLSAHVLLLVKLCS</sequence>